<reference evidence="2" key="1">
    <citation type="journal article" date="2019" name="Gigascience">
        <title>De novo genome assembly of the endangered Acer yangbiense, a plant species with extremely small populations endemic to Yunnan Province, China.</title>
        <authorList>
            <person name="Yang J."/>
            <person name="Wariss H.M."/>
            <person name="Tao L."/>
            <person name="Zhang R."/>
            <person name="Yun Q."/>
            <person name="Hollingsworth P."/>
            <person name="Dao Z."/>
            <person name="Luo G."/>
            <person name="Guo H."/>
            <person name="Ma Y."/>
            <person name="Sun W."/>
        </authorList>
    </citation>
    <scope>NUCLEOTIDE SEQUENCE [LARGE SCALE GENOMIC DNA]</scope>
    <source>
        <strain evidence="2">cv. Malutang</strain>
    </source>
</reference>
<dbReference type="EMBL" id="VAHF01000013">
    <property type="protein sequence ID" value="TXG47763.1"/>
    <property type="molecule type" value="Genomic_DNA"/>
</dbReference>
<gene>
    <name evidence="1" type="ORF">EZV62_027057</name>
</gene>
<accession>A0A5C7GT17</accession>
<protein>
    <submittedName>
        <fullName evidence="1">Uncharacterized protein</fullName>
    </submittedName>
</protein>
<proteinExistence type="predicted"/>
<dbReference type="OrthoDB" id="1747503at2759"/>
<sequence>MSIPMWDLHLLNLKTSNAETMAVLRIHHSLGHTIDDVILASWESLKLAWESKIDHKGASENLRLSAGLQGLMIHVRGIILARPFQAESWAMGFLRRLKAHGSLEWRTQR</sequence>
<keyword evidence="2" id="KW-1185">Reference proteome</keyword>
<name>A0A5C7GT17_9ROSI</name>
<evidence type="ECO:0000313" key="2">
    <source>
        <dbReference type="Proteomes" id="UP000323000"/>
    </source>
</evidence>
<dbReference type="AlphaFoldDB" id="A0A5C7GT17"/>
<organism evidence="1 2">
    <name type="scientific">Acer yangbiense</name>
    <dbReference type="NCBI Taxonomy" id="1000413"/>
    <lineage>
        <taxon>Eukaryota</taxon>
        <taxon>Viridiplantae</taxon>
        <taxon>Streptophyta</taxon>
        <taxon>Embryophyta</taxon>
        <taxon>Tracheophyta</taxon>
        <taxon>Spermatophyta</taxon>
        <taxon>Magnoliopsida</taxon>
        <taxon>eudicotyledons</taxon>
        <taxon>Gunneridae</taxon>
        <taxon>Pentapetalae</taxon>
        <taxon>rosids</taxon>
        <taxon>malvids</taxon>
        <taxon>Sapindales</taxon>
        <taxon>Sapindaceae</taxon>
        <taxon>Hippocastanoideae</taxon>
        <taxon>Acereae</taxon>
        <taxon>Acer</taxon>
    </lineage>
</organism>
<comment type="caution">
    <text evidence="1">The sequence shown here is derived from an EMBL/GenBank/DDBJ whole genome shotgun (WGS) entry which is preliminary data.</text>
</comment>
<evidence type="ECO:0000313" key="1">
    <source>
        <dbReference type="EMBL" id="TXG47763.1"/>
    </source>
</evidence>
<dbReference type="Proteomes" id="UP000323000">
    <property type="component" value="Chromosome 13"/>
</dbReference>